<feature type="transmembrane region" description="Helical" evidence="19">
    <location>
        <begin position="139"/>
        <end position="160"/>
    </location>
</feature>
<geneLocation type="mitochondrion" evidence="22"/>
<feature type="binding site" description="axial binding residue" evidence="18">
    <location>
        <position position="91"/>
    </location>
    <ligand>
        <name>heme b</name>
        <dbReference type="ChEBI" id="CHEBI:60344"/>
        <label>b566</label>
    </ligand>
    <ligandPart>
        <name>Fe</name>
        <dbReference type="ChEBI" id="CHEBI:18248"/>
    </ligandPart>
</feature>
<feature type="transmembrane region" description="Helical" evidence="19">
    <location>
        <begin position="172"/>
        <end position="194"/>
    </location>
</feature>
<dbReference type="AlphaFoldDB" id="A0A8A4JNT3"/>
<dbReference type="InterPro" id="IPR016174">
    <property type="entry name" value="Di-haem_cyt_TM"/>
</dbReference>
<evidence type="ECO:0000313" key="22">
    <source>
        <dbReference type="EMBL" id="QTC32055.1"/>
    </source>
</evidence>
<comment type="subunit">
    <text evidence="3">The main subunits of complex b-c1 are: cytochrome b, cytochrome c1 and the Rieske protein.</text>
</comment>
<evidence type="ECO:0000256" key="14">
    <source>
        <dbReference type="ARBA" id="ARBA00023075"/>
    </source>
</evidence>
<keyword evidence="11 19" id="KW-0249">Electron transport</keyword>
<evidence type="ECO:0000256" key="3">
    <source>
        <dbReference type="ARBA" id="ARBA00011649"/>
    </source>
</evidence>
<keyword evidence="6 18" id="KW-0349">Heme</keyword>
<feature type="domain" description="Cytochrome b/b6 C-terminal region profile" evidence="21">
    <location>
        <begin position="204"/>
        <end position="370"/>
    </location>
</feature>
<comment type="similarity">
    <text evidence="19">Belongs to the cytochrome b family.</text>
</comment>
<evidence type="ECO:0000256" key="6">
    <source>
        <dbReference type="ARBA" id="ARBA00022617"/>
    </source>
</evidence>
<dbReference type="GO" id="GO:0016491">
    <property type="term" value="F:oxidoreductase activity"/>
    <property type="evidence" value="ECO:0007669"/>
    <property type="project" value="UniProtKB-UniRule"/>
</dbReference>
<dbReference type="PIRSF" id="PIRSF038885">
    <property type="entry name" value="COB"/>
    <property type="match status" value="1"/>
</dbReference>
<dbReference type="InterPro" id="IPR030689">
    <property type="entry name" value="Cytochrome_b"/>
</dbReference>
<keyword evidence="5 19" id="KW-0813">Transport</keyword>
<evidence type="ECO:0000256" key="13">
    <source>
        <dbReference type="ARBA" id="ARBA00023004"/>
    </source>
</evidence>
<dbReference type="PANTHER" id="PTHR19271:SF16">
    <property type="entry name" value="CYTOCHROME B"/>
    <property type="match status" value="1"/>
</dbReference>
<feature type="binding site" description="axial binding residue" evidence="18">
    <location>
        <position position="176"/>
    </location>
    <ligand>
        <name>heme b</name>
        <dbReference type="ChEBI" id="CHEBI:60344"/>
        <label>b562</label>
    </ligand>
    <ligandPart>
        <name>Fe</name>
        <dbReference type="ChEBI" id="CHEBI:18248"/>
    </ligandPart>
</feature>
<feature type="transmembrane region" description="Helical" evidence="19">
    <location>
        <begin position="266"/>
        <end position="296"/>
    </location>
</feature>
<evidence type="ECO:0000256" key="12">
    <source>
        <dbReference type="ARBA" id="ARBA00022989"/>
    </source>
</evidence>
<dbReference type="GO" id="GO:0006122">
    <property type="term" value="P:mitochondrial electron transport, ubiquinol to cytochrome c"/>
    <property type="evidence" value="ECO:0007669"/>
    <property type="project" value="TreeGrafter"/>
</dbReference>
<dbReference type="InterPro" id="IPR027387">
    <property type="entry name" value="Cytb/b6-like_sf"/>
</dbReference>
<dbReference type="Pfam" id="PF00033">
    <property type="entry name" value="Cytochrome_B"/>
    <property type="match status" value="1"/>
</dbReference>
<feature type="binding site" description="axial binding residue" evidence="18">
    <location>
        <position position="77"/>
    </location>
    <ligand>
        <name>heme b</name>
        <dbReference type="ChEBI" id="CHEBI:60344"/>
        <label>b562</label>
    </ligand>
    <ligandPart>
        <name>Fe</name>
        <dbReference type="ChEBI" id="CHEBI:18248"/>
    </ligandPart>
</feature>
<feature type="transmembrane region" description="Helical" evidence="19">
    <location>
        <begin position="23"/>
        <end position="50"/>
    </location>
</feature>
<feature type="transmembrane region" description="Helical" evidence="19">
    <location>
        <begin position="71"/>
        <end position="93"/>
    </location>
</feature>
<evidence type="ECO:0000256" key="9">
    <source>
        <dbReference type="ARBA" id="ARBA00022723"/>
    </source>
</evidence>
<keyword evidence="13 18" id="KW-0408">Iron</keyword>
<sequence>MNKNMKMINKNLKNIPLPSNINLWWNMGSLLGMCLSIQLITGIFLTFHYNSSTLMAFESIIQIMRNVNNGWFIRLIHANGASLFFLIIFMHVGRGLYYGSYKIKYTWMSGNLILLTTMATAFLGYVLPWGQMSFWGATVITNLMSAIPYLGNTIVNWIWGGFAVDSPTLSRFFSFHFILPFLISLLSIIHMTLLHEKGSSNPLGINSSQDKISFHPFFTIKDLMSMILTLIMLLIMLFYSPFTFMDPENFIQANPMMTPPHIQPEWYFLFAYAILRSIPNKLGGVVALMMSIMILLTLPFSMKSKFQSCINYPMNKFILWMLFNLIILLTWVGARPVSQPFILTSQILTIMYFSQFLMLPILTKLWDKMN</sequence>
<comment type="function">
    <text evidence="1 19">Component of the ubiquinol-cytochrome c reductase complex (complex III or cytochrome b-c1 complex) that is part of the mitochondrial respiratory chain. The b-c1 complex mediates electron transfer from ubiquinol to cytochrome c. Contributes to the generation of a proton gradient across the mitochondrial membrane that is then used for ATP synthesis.</text>
</comment>
<dbReference type="GO" id="GO:0045275">
    <property type="term" value="C:respiratory chain complex III"/>
    <property type="evidence" value="ECO:0007669"/>
    <property type="project" value="InterPro"/>
</dbReference>
<dbReference type="EMBL" id="MW192046">
    <property type="protein sequence ID" value="QTC32055.1"/>
    <property type="molecule type" value="Genomic_DNA"/>
</dbReference>
<comment type="subcellular location">
    <subcellularLocation>
        <location evidence="2">Mitochondrion inner membrane</location>
        <topology evidence="2">Multi-pass membrane protein</topology>
    </subcellularLocation>
</comment>
<dbReference type="InterPro" id="IPR005798">
    <property type="entry name" value="Cyt_b/b6_C"/>
</dbReference>
<accession>A0A8A4JNT3</accession>
<proteinExistence type="inferred from homology"/>
<reference evidence="22" key="1">
    <citation type="submission" date="2020-10" db="EMBL/GenBank/DDBJ databases">
        <authorList>
            <person name="Lv S."/>
        </authorList>
    </citation>
    <scope>NUCLEOTIDE SEQUENCE</scope>
</reference>
<name>A0A8A4JNT3_9HEMI</name>
<dbReference type="Gene3D" id="1.20.810.10">
    <property type="entry name" value="Cytochrome Bc1 Complex, Chain C"/>
    <property type="match status" value="1"/>
</dbReference>
<evidence type="ECO:0000256" key="5">
    <source>
        <dbReference type="ARBA" id="ARBA00022448"/>
    </source>
</evidence>
<evidence type="ECO:0000256" key="8">
    <source>
        <dbReference type="ARBA" id="ARBA00022692"/>
    </source>
</evidence>
<feature type="domain" description="Cytochrome b/b6 N-terminal region profile" evidence="20">
    <location>
        <begin position="1"/>
        <end position="203"/>
    </location>
</feature>
<evidence type="ECO:0000256" key="16">
    <source>
        <dbReference type="ARBA" id="ARBA00023136"/>
    </source>
</evidence>
<keyword evidence="9 18" id="KW-0479">Metal-binding</keyword>
<feature type="transmembrane region" description="Helical" evidence="19">
    <location>
        <begin position="223"/>
        <end position="242"/>
    </location>
</feature>
<evidence type="ECO:0000256" key="10">
    <source>
        <dbReference type="ARBA" id="ARBA00022792"/>
    </source>
</evidence>
<evidence type="ECO:0000256" key="2">
    <source>
        <dbReference type="ARBA" id="ARBA00004448"/>
    </source>
</evidence>
<dbReference type="Pfam" id="PF00032">
    <property type="entry name" value="Cytochrom_B_C"/>
    <property type="match status" value="1"/>
</dbReference>
<evidence type="ECO:0000256" key="19">
    <source>
        <dbReference type="RuleBase" id="RU362117"/>
    </source>
</evidence>
<dbReference type="SUPFAM" id="SSF81342">
    <property type="entry name" value="Transmembrane di-heme cytochromes"/>
    <property type="match status" value="1"/>
</dbReference>
<evidence type="ECO:0000256" key="11">
    <source>
        <dbReference type="ARBA" id="ARBA00022982"/>
    </source>
</evidence>
<evidence type="ECO:0000256" key="4">
    <source>
        <dbReference type="ARBA" id="ARBA00013531"/>
    </source>
</evidence>
<dbReference type="GO" id="GO:0046872">
    <property type="term" value="F:metal ion binding"/>
    <property type="evidence" value="ECO:0007669"/>
    <property type="project" value="UniProtKB-UniRule"/>
</dbReference>
<dbReference type="CDD" id="cd00284">
    <property type="entry name" value="Cytochrome_b_N"/>
    <property type="match status" value="1"/>
</dbReference>
<keyword evidence="15 19" id="KW-0496">Mitochondrion</keyword>
<evidence type="ECO:0000256" key="18">
    <source>
        <dbReference type="PIRSR" id="PIRSR038885-2"/>
    </source>
</evidence>
<evidence type="ECO:0000256" key="17">
    <source>
        <dbReference type="PIRSR" id="PIRSR038885-1"/>
    </source>
</evidence>
<feature type="binding site" description="axial binding residue" evidence="18">
    <location>
        <position position="190"/>
    </location>
    <ligand>
        <name>heme b</name>
        <dbReference type="ChEBI" id="CHEBI:60344"/>
        <label>b566</label>
    </ligand>
    <ligandPart>
        <name>Fe</name>
        <dbReference type="ChEBI" id="CHEBI:18248"/>
    </ligandPart>
</feature>
<keyword evidence="16 19" id="KW-0472">Membrane</keyword>
<evidence type="ECO:0000256" key="15">
    <source>
        <dbReference type="ARBA" id="ARBA00023128"/>
    </source>
</evidence>
<comment type="cofactor">
    <cofactor evidence="19">
        <name>heme b</name>
        <dbReference type="ChEBI" id="CHEBI:60344"/>
    </cofactor>
    <text evidence="19">Binds 2 heme groups non-covalently.</text>
</comment>
<keyword evidence="8 19" id="KW-0812">Transmembrane</keyword>
<keyword evidence="14" id="KW-0830">Ubiquinone</keyword>
<dbReference type="PROSITE" id="PS51003">
    <property type="entry name" value="CYTB_CTER"/>
    <property type="match status" value="1"/>
</dbReference>
<evidence type="ECO:0000256" key="1">
    <source>
        <dbReference type="ARBA" id="ARBA00002566"/>
    </source>
</evidence>
<feature type="transmembrane region" description="Helical" evidence="19">
    <location>
        <begin position="317"/>
        <end position="334"/>
    </location>
</feature>
<feature type="transmembrane region" description="Helical" evidence="19">
    <location>
        <begin position="105"/>
        <end position="127"/>
    </location>
</feature>
<evidence type="ECO:0000256" key="7">
    <source>
        <dbReference type="ARBA" id="ARBA00022660"/>
    </source>
</evidence>
<evidence type="ECO:0000259" key="20">
    <source>
        <dbReference type="PROSITE" id="PS51002"/>
    </source>
</evidence>
<dbReference type="SUPFAM" id="SSF81648">
    <property type="entry name" value="a domain/subunit of cytochrome bc1 complex (Ubiquinol-cytochrome c reductase)"/>
    <property type="match status" value="1"/>
</dbReference>
<evidence type="ECO:0000259" key="21">
    <source>
        <dbReference type="PROSITE" id="PS51003"/>
    </source>
</evidence>
<keyword evidence="12 19" id="KW-1133">Transmembrane helix</keyword>
<dbReference type="InterPro" id="IPR005797">
    <property type="entry name" value="Cyt_b/b6_N"/>
</dbReference>
<dbReference type="GO" id="GO:0005743">
    <property type="term" value="C:mitochondrial inner membrane"/>
    <property type="evidence" value="ECO:0007669"/>
    <property type="project" value="UniProtKB-SubCell"/>
</dbReference>
<comment type="cofactor">
    <cofactor evidence="18">
        <name>heme</name>
        <dbReference type="ChEBI" id="CHEBI:30413"/>
    </cofactor>
    <text evidence="18">Binds 2 heme groups non-covalently.</text>
</comment>
<dbReference type="CDD" id="cd00290">
    <property type="entry name" value="cytochrome_b_C"/>
    <property type="match status" value="1"/>
</dbReference>
<feature type="transmembrane region" description="Helical" evidence="19">
    <location>
        <begin position="340"/>
        <end position="362"/>
    </location>
</feature>
<dbReference type="InterPro" id="IPR036150">
    <property type="entry name" value="Cyt_b/b6_C_sf"/>
</dbReference>
<keyword evidence="7 19" id="KW-0679">Respiratory chain</keyword>
<protein>
    <recommendedName>
        <fullName evidence="4 19">Cytochrome b</fullName>
    </recommendedName>
</protein>
<dbReference type="PROSITE" id="PS51002">
    <property type="entry name" value="CYTB_NTER"/>
    <property type="match status" value="1"/>
</dbReference>
<dbReference type="PANTHER" id="PTHR19271">
    <property type="entry name" value="CYTOCHROME B"/>
    <property type="match status" value="1"/>
</dbReference>
<organism evidence="22">
    <name type="scientific">Nisia fuliginosa</name>
    <dbReference type="NCBI Taxonomy" id="2743077"/>
    <lineage>
        <taxon>Eukaryota</taxon>
        <taxon>Metazoa</taxon>
        <taxon>Ecdysozoa</taxon>
        <taxon>Arthropoda</taxon>
        <taxon>Hexapoda</taxon>
        <taxon>Insecta</taxon>
        <taxon>Pterygota</taxon>
        <taxon>Neoptera</taxon>
        <taxon>Paraneoptera</taxon>
        <taxon>Hemiptera</taxon>
        <taxon>Auchenorrhyncha</taxon>
        <taxon>Fulgoroidea</taxon>
        <taxon>Meenoplidae</taxon>
        <taxon>Kermesiinae</taxon>
        <taxon>Nisia</taxon>
    </lineage>
</organism>
<keyword evidence="10" id="KW-0999">Mitochondrion inner membrane</keyword>
<feature type="binding site" evidence="17">
    <location>
        <position position="195"/>
    </location>
    <ligand>
        <name>a ubiquinone</name>
        <dbReference type="ChEBI" id="CHEBI:16389"/>
    </ligand>
</feature>
<dbReference type="InterPro" id="IPR048260">
    <property type="entry name" value="Cytochrome_b_C_euk/bac"/>
</dbReference>
<dbReference type="GO" id="GO:0008121">
    <property type="term" value="F:quinol-cytochrome-c reductase activity"/>
    <property type="evidence" value="ECO:0007669"/>
    <property type="project" value="InterPro"/>
</dbReference>
<dbReference type="InterPro" id="IPR048259">
    <property type="entry name" value="Cytochrome_b_N_euk/bac"/>
</dbReference>
<gene>
    <name evidence="22" type="primary">cob</name>
</gene>